<evidence type="ECO:0000313" key="1">
    <source>
        <dbReference type="EMBL" id="CAD8876972.1"/>
    </source>
</evidence>
<dbReference type="AlphaFoldDB" id="A0A7S1B778"/>
<dbReference type="PANTHER" id="PTHR43169">
    <property type="entry name" value="EXSB FAMILY PROTEIN"/>
    <property type="match status" value="1"/>
</dbReference>
<proteinExistence type="predicted"/>
<dbReference type="SUPFAM" id="SSF52402">
    <property type="entry name" value="Adenine nucleotide alpha hydrolases-like"/>
    <property type="match status" value="1"/>
</dbReference>
<accession>A0A7S1B778</accession>
<dbReference type="EMBL" id="HBFR01005839">
    <property type="protein sequence ID" value="CAD8876972.1"/>
    <property type="molecule type" value="Transcribed_RNA"/>
</dbReference>
<dbReference type="InterPro" id="IPR052188">
    <property type="entry name" value="Ni-pincer_cofactor_biosynth"/>
</dbReference>
<dbReference type="PANTHER" id="PTHR43169:SF2">
    <property type="entry name" value="NAD_GMP SYNTHASE DOMAIN-CONTAINING PROTEIN"/>
    <property type="match status" value="1"/>
</dbReference>
<name>A0A7S1B778_9STRA</name>
<reference evidence="1" key="1">
    <citation type="submission" date="2021-01" db="EMBL/GenBank/DDBJ databases">
        <authorList>
            <person name="Corre E."/>
            <person name="Pelletier E."/>
            <person name="Niang G."/>
            <person name="Scheremetjew M."/>
            <person name="Finn R."/>
            <person name="Kale V."/>
            <person name="Holt S."/>
            <person name="Cochrane G."/>
            <person name="Meng A."/>
            <person name="Brown T."/>
            <person name="Cohen L."/>
        </authorList>
    </citation>
    <scope>NUCLEOTIDE SEQUENCE</scope>
    <source>
        <strain evidence="1">308</strain>
    </source>
</reference>
<sequence>MIRSSRTPVLNIFLRISDSEPITLSCKRSVLRRKCFSSRVAVEKTFAASVPGPIVRDESHNITAQVDDLLRRTREIGTWGNGRSNDIFGSGNNLVAFSGGIDSSLVAQLVKMVNDGHRDEDGRQRHAAVAVLGVGPALGAAQHKLAKEVAEHIGIELVEIATAESTSEGYIANEGMACYHCKTHLYQALNAVGRHAETMGRPDPDGEGGRPATVLYNGTNLDDTRDATRVGLLAASDFRVASPLDRTAKEGVRAAARHLGLPNWAHASSPCLRSRLAFGVQATSEHLERVERSEEFVRTVLKLGVERSMRVRMLAGGRAAVELDEVAFEDGAAVDVLERAELSKKLNQFGFSGEVIVRKFKTGAVAAVAKQKENEKVAA</sequence>
<organism evidence="1">
    <name type="scientific">Corethron hystrix</name>
    <dbReference type="NCBI Taxonomy" id="216773"/>
    <lineage>
        <taxon>Eukaryota</taxon>
        <taxon>Sar</taxon>
        <taxon>Stramenopiles</taxon>
        <taxon>Ochrophyta</taxon>
        <taxon>Bacillariophyta</taxon>
        <taxon>Coscinodiscophyceae</taxon>
        <taxon>Corethrophycidae</taxon>
        <taxon>Corethrales</taxon>
        <taxon>Corethraceae</taxon>
        <taxon>Corethron</taxon>
    </lineage>
</organism>
<evidence type="ECO:0008006" key="2">
    <source>
        <dbReference type="Google" id="ProtNLM"/>
    </source>
</evidence>
<dbReference type="Gene3D" id="3.40.50.620">
    <property type="entry name" value="HUPs"/>
    <property type="match status" value="1"/>
</dbReference>
<dbReference type="InterPro" id="IPR014729">
    <property type="entry name" value="Rossmann-like_a/b/a_fold"/>
</dbReference>
<protein>
    <recommendedName>
        <fullName evidence="2">Asparagine synthetase domain-containing protein</fullName>
    </recommendedName>
</protein>
<gene>
    <name evidence="1" type="ORF">CHYS00102_LOCUS4156</name>
</gene>